<dbReference type="RefSeq" id="WP_088860661.1">
    <property type="nucleotide sequence ID" value="NZ_CP022115.1"/>
</dbReference>
<feature type="compositionally biased region" description="Polar residues" evidence="1">
    <location>
        <begin position="34"/>
        <end position="46"/>
    </location>
</feature>
<reference evidence="3" key="1">
    <citation type="submission" date="2017-06" db="EMBL/GenBank/DDBJ databases">
        <title>Whole genome sequence of Laribacter hongkongensis LHGZ1.</title>
        <authorList>
            <person name="Chen D."/>
            <person name="Wu H."/>
            <person name="Chen J."/>
        </authorList>
    </citation>
    <scope>NUCLEOTIDE SEQUENCE [LARGE SCALE GENOMIC DNA]</scope>
    <source>
        <strain evidence="3">LHGZ1</strain>
    </source>
</reference>
<dbReference type="InterPro" id="IPR006522">
    <property type="entry name" value="Phage_virion_morphogenesis"/>
</dbReference>
<dbReference type="OrthoDB" id="6402405at2"/>
<feature type="region of interest" description="Disordered" evidence="1">
    <location>
        <begin position="32"/>
        <end position="65"/>
    </location>
</feature>
<dbReference type="NCBIfam" id="TIGR01635">
    <property type="entry name" value="tail_comp_S"/>
    <property type="match status" value="1"/>
</dbReference>
<dbReference type="EMBL" id="CP022115">
    <property type="protein sequence ID" value="ASJ24314.1"/>
    <property type="molecule type" value="Genomic_DNA"/>
</dbReference>
<name>A0A248LIM9_9NEIS</name>
<evidence type="ECO:0000313" key="2">
    <source>
        <dbReference type="EMBL" id="ASJ24314.1"/>
    </source>
</evidence>
<accession>A0A248LIM9</accession>
<sequence>MPAIESGLSGLLANLSPRARKQLAKDIARDLRRSQQQRITAQQNPDGSAFDPRKPQIRQQKGRVRRTMFGKLKQARWLKTETTASGVVVGFLGRVERIARVHQFGLRDRAQPGGPMAQYPARQLLGFTDADEKRIADAVLARLAA</sequence>
<dbReference type="Pfam" id="PF05069">
    <property type="entry name" value="Phage_tail_S"/>
    <property type="match status" value="1"/>
</dbReference>
<dbReference type="AlphaFoldDB" id="A0A248LIM9"/>
<protein>
    <submittedName>
        <fullName evidence="2">Phage virion morphogenesis (Putative tail completion) protein</fullName>
    </submittedName>
</protein>
<proteinExistence type="predicted"/>
<dbReference type="Proteomes" id="UP000197424">
    <property type="component" value="Chromosome"/>
</dbReference>
<evidence type="ECO:0000313" key="3">
    <source>
        <dbReference type="Proteomes" id="UP000197424"/>
    </source>
</evidence>
<organism evidence="2 3">
    <name type="scientific">Laribacter hongkongensis</name>
    <dbReference type="NCBI Taxonomy" id="168471"/>
    <lineage>
        <taxon>Bacteria</taxon>
        <taxon>Pseudomonadati</taxon>
        <taxon>Pseudomonadota</taxon>
        <taxon>Betaproteobacteria</taxon>
        <taxon>Neisseriales</taxon>
        <taxon>Aquaspirillaceae</taxon>
        <taxon>Laribacter</taxon>
    </lineage>
</organism>
<evidence type="ECO:0000256" key="1">
    <source>
        <dbReference type="SAM" id="MobiDB-lite"/>
    </source>
</evidence>
<gene>
    <name evidence="2" type="ORF">LHGZ1_1483</name>
</gene>